<dbReference type="PANTHER" id="PTHR44845:SF7">
    <property type="entry name" value="PLIPASTATIN SYNTHASE SUBUNIT D"/>
    <property type="match status" value="1"/>
</dbReference>
<dbReference type="Pfam" id="PF00501">
    <property type="entry name" value="AMP-binding"/>
    <property type="match status" value="1"/>
</dbReference>
<dbReference type="InterPro" id="IPR010071">
    <property type="entry name" value="AA_adenyl_dom"/>
</dbReference>
<dbReference type="SUPFAM" id="SSF56801">
    <property type="entry name" value="Acetyl-CoA synthetase-like"/>
    <property type="match status" value="1"/>
</dbReference>
<evidence type="ECO:0000256" key="2">
    <source>
        <dbReference type="ARBA" id="ARBA00022553"/>
    </source>
</evidence>
<dbReference type="InterPro" id="IPR045851">
    <property type="entry name" value="AMP-bd_C_sf"/>
</dbReference>
<dbReference type="NCBIfam" id="TIGR01733">
    <property type="entry name" value="AA-adenyl-dom"/>
    <property type="match status" value="1"/>
</dbReference>
<proteinExistence type="predicted"/>
<accession>A0ABM8QAC3</accession>
<organism evidence="4 5">
    <name type="scientific">Campylobacter majalis</name>
    <dbReference type="NCBI Taxonomy" id="2790656"/>
    <lineage>
        <taxon>Bacteria</taxon>
        <taxon>Pseudomonadati</taxon>
        <taxon>Campylobacterota</taxon>
        <taxon>Epsilonproteobacteria</taxon>
        <taxon>Campylobacterales</taxon>
        <taxon>Campylobacteraceae</taxon>
        <taxon>Campylobacter</taxon>
    </lineage>
</organism>
<evidence type="ECO:0000313" key="5">
    <source>
        <dbReference type="Proteomes" id="UP000789803"/>
    </source>
</evidence>
<dbReference type="PANTHER" id="PTHR44845">
    <property type="entry name" value="CARRIER DOMAIN-CONTAINING PROTEIN"/>
    <property type="match status" value="1"/>
</dbReference>
<evidence type="ECO:0000259" key="3">
    <source>
        <dbReference type="Pfam" id="PF00501"/>
    </source>
</evidence>
<keyword evidence="5" id="KW-1185">Reference proteome</keyword>
<dbReference type="Proteomes" id="UP000789803">
    <property type="component" value="Unassembled WGS sequence"/>
</dbReference>
<feature type="domain" description="AMP-dependent synthetase/ligase" evidence="3">
    <location>
        <begin position="10"/>
        <end position="363"/>
    </location>
</feature>
<dbReference type="InterPro" id="IPR042099">
    <property type="entry name" value="ANL_N_sf"/>
</dbReference>
<keyword evidence="1" id="KW-0596">Phosphopantetheine</keyword>
<reference evidence="4 5" key="1">
    <citation type="submission" date="2020-11" db="EMBL/GenBank/DDBJ databases">
        <authorList>
            <person name="Peeters C."/>
        </authorList>
    </citation>
    <scope>NUCLEOTIDE SEQUENCE [LARGE SCALE GENOMIC DNA]</scope>
    <source>
        <strain evidence="4 5">LMG 7974</strain>
    </source>
</reference>
<dbReference type="EMBL" id="CAJHOF010000034">
    <property type="protein sequence ID" value="CAD7289826.1"/>
    <property type="molecule type" value="Genomic_DNA"/>
</dbReference>
<protein>
    <submittedName>
        <fullName evidence="4">Tyrocidine synthase 1</fullName>
    </submittedName>
</protein>
<dbReference type="Gene3D" id="3.40.50.12780">
    <property type="entry name" value="N-terminal domain of ligase-like"/>
    <property type="match status" value="1"/>
</dbReference>
<sequence>MITNVCDFLEKTAIKFSKKVAFIENEKSITYDEFDTLTDKLASEILRLGLLRQEPVLVLLPKGIHCLVSFLGVAKSGNFYTLLDEKTPKERILKVAKILKPKLLITSKKFDFSYIDLPCIFCEDFENFSIDKDILNVCKERHIDTNLLYVFFTSGSTGIPKGVSITHKSVIDYTFWVCETFDVSESEILANQAPFYFDNSILDIFSTIKMGATLHILPTSIFAFPLKAIEYLKRHEISMVFWVPSVLIYFANTNALNDANLTSLKKVLFCGEIMPNKQLNVWRKNLPWAIFANLYGPTEITDVCAYYICDREFKDDEILPIGKACKNTELLIFDKNFNLITKEQVGTKGELCVRGTGLSVGYYADKDKSSKAFLQNPLHDNYEDKIYRTGDIVCYNERGEILCFGRADNQIKIMGHRVELGEIETTINSHDKVQNSACVFKDDMITCFYEAISEVDFKAFLKDKLPLYMIPRNFIKVGKFELNQNGKIDRKKLMELA</sequence>
<dbReference type="CDD" id="cd05930">
    <property type="entry name" value="A_NRPS"/>
    <property type="match status" value="1"/>
</dbReference>
<dbReference type="RefSeq" id="WP_229933680.1">
    <property type="nucleotide sequence ID" value="NZ_CAJHOF010000034.1"/>
</dbReference>
<keyword evidence="2" id="KW-0597">Phosphoprotein</keyword>
<evidence type="ECO:0000256" key="1">
    <source>
        <dbReference type="ARBA" id="ARBA00022450"/>
    </source>
</evidence>
<gene>
    <name evidence="4" type="primary">tycA</name>
    <name evidence="4" type="ORF">LMG7974_01909</name>
</gene>
<evidence type="ECO:0000313" key="4">
    <source>
        <dbReference type="EMBL" id="CAD7289826.1"/>
    </source>
</evidence>
<dbReference type="InterPro" id="IPR020845">
    <property type="entry name" value="AMP-binding_CS"/>
</dbReference>
<dbReference type="PROSITE" id="PS00455">
    <property type="entry name" value="AMP_BINDING"/>
    <property type="match status" value="1"/>
</dbReference>
<dbReference type="Gene3D" id="3.30.300.30">
    <property type="match status" value="1"/>
</dbReference>
<comment type="caution">
    <text evidence="4">The sequence shown here is derived from an EMBL/GenBank/DDBJ whole genome shotgun (WGS) entry which is preliminary data.</text>
</comment>
<name>A0ABM8QAC3_9BACT</name>
<dbReference type="InterPro" id="IPR000873">
    <property type="entry name" value="AMP-dep_synth/lig_dom"/>
</dbReference>